<dbReference type="EMBL" id="UYSL01020124">
    <property type="protein sequence ID" value="VDL72908.1"/>
    <property type="molecule type" value="Genomic_DNA"/>
</dbReference>
<dbReference type="WBParaSite" id="NBR_0000931801-mRNA-1">
    <property type="protein sequence ID" value="NBR_0000931801-mRNA-1"/>
    <property type="gene ID" value="NBR_0000931801"/>
</dbReference>
<sequence length="130" mass="14409">MALECAYKKKKFCGPVKEAYQLNNSSQHLLVGDKFKEDRERIFLANEKVLDVLKEKNKSGLIPALRSVFESETNAVFQVKVSCTGSQKTKDACNLGITAICLATEELVNATIVVADKAQKKKILKAYPTI</sequence>
<dbReference type="AlphaFoldDB" id="A0A0N4Y149"/>
<evidence type="ECO:0000313" key="2">
    <source>
        <dbReference type="Proteomes" id="UP000271162"/>
    </source>
</evidence>
<evidence type="ECO:0000313" key="3">
    <source>
        <dbReference type="WBParaSite" id="NBR_0000931801-mRNA-1"/>
    </source>
</evidence>
<reference evidence="1 2" key="2">
    <citation type="submission" date="2018-11" db="EMBL/GenBank/DDBJ databases">
        <authorList>
            <consortium name="Pathogen Informatics"/>
        </authorList>
    </citation>
    <scope>NUCLEOTIDE SEQUENCE [LARGE SCALE GENOMIC DNA]</scope>
</reference>
<proteinExistence type="predicted"/>
<reference evidence="3" key="1">
    <citation type="submission" date="2017-02" db="UniProtKB">
        <authorList>
            <consortium name="WormBaseParasite"/>
        </authorList>
    </citation>
    <scope>IDENTIFICATION</scope>
</reference>
<dbReference type="Proteomes" id="UP000271162">
    <property type="component" value="Unassembled WGS sequence"/>
</dbReference>
<keyword evidence="2" id="KW-1185">Reference proteome</keyword>
<protein>
    <submittedName>
        <fullName evidence="3">RNase_PH domain-containing protein</fullName>
    </submittedName>
</protein>
<evidence type="ECO:0000313" key="1">
    <source>
        <dbReference type="EMBL" id="VDL72908.1"/>
    </source>
</evidence>
<name>A0A0N4Y149_NIPBR</name>
<organism evidence="3">
    <name type="scientific">Nippostrongylus brasiliensis</name>
    <name type="common">Rat hookworm</name>
    <dbReference type="NCBI Taxonomy" id="27835"/>
    <lineage>
        <taxon>Eukaryota</taxon>
        <taxon>Metazoa</taxon>
        <taxon>Ecdysozoa</taxon>
        <taxon>Nematoda</taxon>
        <taxon>Chromadorea</taxon>
        <taxon>Rhabditida</taxon>
        <taxon>Rhabditina</taxon>
        <taxon>Rhabditomorpha</taxon>
        <taxon>Strongyloidea</taxon>
        <taxon>Heligmosomidae</taxon>
        <taxon>Nippostrongylus</taxon>
    </lineage>
</organism>
<gene>
    <name evidence="1" type="ORF">NBR_LOCUS9319</name>
</gene>
<accession>A0A0N4Y149</accession>